<dbReference type="GO" id="GO:0003700">
    <property type="term" value="F:DNA-binding transcription factor activity"/>
    <property type="evidence" value="ECO:0007669"/>
    <property type="project" value="TreeGrafter"/>
</dbReference>
<evidence type="ECO:0000313" key="6">
    <source>
        <dbReference type="EMBL" id="AOR36717.1"/>
    </source>
</evidence>
<keyword evidence="2 4" id="KW-0238">DNA-binding</keyword>
<dbReference type="InterPro" id="IPR050109">
    <property type="entry name" value="HTH-type_TetR-like_transc_reg"/>
</dbReference>
<dbReference type="Pfam" id="PF00440">
    <property type="entry name" value="TetR_N"/>
    <property type="match status" value="1"/>
</dbReference>
<accession>A0A1D7YM85</accession>
<dbReference type="PANTHER" id="PTHR30055">
    <property type="entry name" value="HTH-TYPE TRANSCRIPTIONAL REGULATOR RUTR"/>
    <property type="match status" value="1"/>
</dbReference>
<proteinExistence type="predicted"/>
<protein>
    <submittedName>
        <fullName evidence="6">TetR family transcriptional regulator</fullName>
    </submittedName>
</protein>
<dbReference type="EMBL" id="CP017248">
    <property type="protein sequence ID" value="AOR36717.1"/>
    <property type="molecule type" value="Genomic_DNA"/>
</dbReference>
<evidence type="ECO:0000256" key="2">
    <source>
        <dbReference type="ARBA" id="ARBA00023125"/>
    </source>
</evidence>
<keyword evidence="1" id="KW-0805">Transcription regulation</keyword>
<evidence type="ECO:0000259" key="5">
    <source>
        <dbReference type="PROSITE" id="PS50977"/>
    </source>
</evidence>
<keyword evidence="3" id="KW-0804">Transcription</keyword>
<feature type="domain" description="HTH tetR-type" evidence="5">
    <location>
        <begin position="14"/>
        <end position="72"/>
    </location>
</feature>
<evidence type="ECO:0000313" key="7">
    <source>
        <dbReference type="Proteomes" id="UP000094960"/>
    </source>
</evidence>
<evidence type="ECO:0000256" key="4">
    <source>
        <dbReference type="PROSITE-ProRule" id="PRU00335"/>
    </source>
</evidence>
<dbReference type="PROSITE" id="PS50977">
    <property type="entry name" value="HTH_TETR_2"/>
    <property type="match status" value="1"/>
</dbReference>
<name>A0A1D7YM85_9ACTN</name>
<dbReference type="KEGG" id="spun:BFF78_41765"/>
<dbReference type="Gene3D" id="1.10.357.10">
    <property type="entry name" value="Tetracycline Repressor, domain 2"/>
    <property type="match status" value="1"/>
</dbReference>
<feature type="DNA-binding region" description="H-T-H motif" evidence="4">
    <location>
        <begin position="35"/>
        <end position="54"/>
    </location>
</feature>
<dbReference type="AlphaFoldDB" id="A0A1D7YM85"/>
<dbReference type="GO" id="GO:0000976">
    <property type="term" value="F:transcription cis-regulatory region binding"/>
    <property type="evidence" value="ECO:0007669"/>
    <property type="project" value="TreeGrafter"/>
</dbReference>
<reference evidence="7" key="1">
    <citation type="submission" date="2016-09" db="EMBL/GenBank/DDBJ databases">
        <title>Streptomyces puniciscabiei strain:TW1S1 Genome sequencing and assembly.</title>
        <authorList>
            <person name="Kim M.-K."/>
            <person name="Kim S.B."/>
        </authorList>
    </citation>
    <scope>NUCLEOTIDE SEQUENCE [LARGE SCALE GENOMIC DNA]</scope>
    <source>
        <strain evidence="7">TW1S1</strain>
    </source>
</reference>
<organism evidence="6 7">
    <name type="scientific">Streptomyces fodineus</name>
    <dbReference type="NCBI Taxonomy" id="1904616"/>
    <lineage>
        <taxon>Bacteria</taxon>
        <taxon>Bacillati</taxon>
        <taxon>Actinomycetota</taxon>
        <taxon>Actinomycetes</taxon>
        <taxon>Kitasatosporales</taxon>
        <taxon>Streptomycetaceae</taxon>
        <taxon>Streptomyces</taxon>
    </lineage>
</organism>
<keyword evidence="7" id="KW-1185">Reference proteome</keyword>
<dbReference type="SUPFAM" id="SSF46689">
    <property type="entry name" value="Homeodomain-like"/>
    <property type="match status" value="1"/>
</dbReference>
<dbReference type="PANTHER" id="PTHR30055:SF234">
    <property type="entry name" value="HTH-TYPE TRANSCRIPTIONAL REGULATOR BETI"/>
    <property type="match status" value="1"/>
</dbReference>
<dbReference type="InterPro" id="IPR009057">
    <property type="entry name" value="Homeodomain-like_sf"/>
</dbReference>
<sequence length="203" mass="21187">MATPIDTGRSNQKRRTRTALVDAARELIASGGEVTMPAIARAALVSEATAYRYFPDLPSLISEALAGAWPPPAEALAPVADSTDPAERVAFACEFLLRGILRRQGAVRAMIAATITRPAAAAERPGIRFGLIDHALAPLEETLATTDPEAFAQLKRDLAVVVSAEALFTLTDLCGLAPDVAIASAVRTATTLTEAAVRAVAQG</sequence>
<dbReference type="InterPro" id="IPR001647">
    <property type="entry name" value="HTH_TetR"/>
</dbReference>
<evidence type="ECO:0000256" key="1">
    <source>
        <dbReference type="ARBA" id="ARBA00023015"/>
    </source>
</evidence>
<evidence type="ECO:0000256" key="3">
    <source>
        <dbReference type="ARBA" id="ARBA00023163"/>
    </source>
</evidence>
<dbReference type="RefSeq" id="WP_069783226.1">
    <property type="nucleotide sequence ID" value="NZ_CP017248.1"/>
</dbReference>
<dbReference type="Proteomes" id="UP000094960">
    <property type="component" value="Chromosome"/>
</dbReference>
<gene>
    <name evidence="6" type="ORF">BFF78_41765</name>
</gene>